<organism evidence="1 2">
    <name type="scientific">Wandonia haliotis</name>
    <dbReference type="NCBI Taxonomy" id="574963"/>
    <lineage>
        <taxon>Bacteria</taxon>
        <taxon>Pseudomonadati</taxon>
        <taxon>Bacteroidota</taxon>
        <taxon>Flavobacteriia</taxon>
        <taxon>Flavobacteriales</taxon>
        <taxon>Crocinitomicaceae</taxon>
        <taxon>Wandonia</taxon>
    </lineage>
</organism>
<name>A0ABN1MRU4_9FLAO</name>
<protein>
    <submittedName>
        <fullName evidence="1">Uncharacterized protein</fullName>
    </submittedName>
</protein>
<reference evidence="1 2" key="1">
    <citation type="journal article" date="2019" name="Int. J. Syst. Evol. Microbiol.">
        <title>The Global Catalogue of Microorganisms (GCM) 10K type strain sequencing project: providing services to taxonomists for standard genome sequencing and annotation.</title>
        <authorList>
            <consortium name="The Broad Institute Genomics Platform"/>
            <consortium name="The Broad Institute Genome Sequencing Center for Infectious Disease"/>
            <person name="Wu L."/>
            <person name="Ma J."/>
        </authorList>
    </citation>
    <scope>NUCLEOTIDE SEQUENCE [LARGE SCALE GENOMIC DNA]</scope>
    <source>
        <strain evidence="1 2">JCM 16083</strain>
    </source>
</reference>
<dbReference type="EMBL" id="BAAAFH010000011">
    <property type="protein sequence ID" value="GAA0875601.1"/>
    <property type="molecule type" value="Genomic_DNA"/>
</dbReference>
<sequence length="263" mass="30564">MTLFCLLISLQSVGQEANNELEFTVIKETLPQVLDANPISFVSYLKGGRVYESLLSTTSISPDSNQLRVELDLLADSIAEVLKNTKIIIQLSDTLFAYKYSPTYIHFNFGDGWVDTFDLRDSSTWSIEYEDLVEVFQTNHEYRGLSKPIDLEFIELIKMHINSISNEDIPIDINKLSSSNYSFTTVLPLNHDSLWHQSILLKGIRVFRPVFNSSEDRACYLFSYETRTDPWREFVFVEKKNGKWYFLESYGSKHVDKNETWFK</sequence>
<dbReference type="Proteomes" id="UP001501126">
    <property type="component" value="Unassembled WGS sequence"/>
</dbReference>
<evidence type="ECO:0000313" key="2">
    <source>
        <dbReference type="Proteomes" id="UP001501126"/>
    </source>
</evidence>
<proteinExistence type="predicted"/>
<accession>A0ABN1MRU4</accession>
<keyword evidence="2" id="KW-1185">Reference proteome</keyword>
<gene>
    <name evidence="1" type="ORF">GCM10009118_20100</name>
</gene>
<comment type="caution">
    <text evidence="1">The sequence shown here is derived from an EMBL/GenBank/DDBJ whole genome shotgun (WGS) entry which is preliminary data.</text>
</comment>
<evidence type="ECO:0000313" key="1">
    <source>
        <dbReference type="EMBL" id="GAA0875601.1"/>
    </source>
</evidence>